<keyword evidence="6" id="KW-0788">Thiol protease</keyword>
<evidence type="ECO:0000259" key="9">
    <source>
        <dbReference type="Pfam" id="PF12359"/>
    </source>
</evidence>
<evidence type="ECO:0000256" key="5">
    <source>
        <dbReference type="ARBA" id="ARBA00022801"/>
    </source>
</evidence>
<evidence type="ECO:0000256" key="3">
    <source>
        <dbReference type="ARBA" id="ARBA00022670"/>
    </source>
</evidence>
<organism evidence="11 12">
    <name type="scientific">Lasiosphaeris hirsuta</name>
    <dbReference type="NCBI Taxonomy" id="260670"/>
    <lineage>
        <taxon>Eukaryota</taxon>
        <taxon>Fungi</taxon>
        <taxon>Dikarya</taxon>
        <taxon>Ascomycota</taxon>
        <taxon>Pezizomycotina</taxon>
        <taxon>Sordariomycetes</taxon>
        <taxon>Sordariomycetidae</taxon>
        <taxon>Sordariales</taxon>
        <taxon>Lasiosphaeriaceae</taxon>
        <taxon>Lasiosphaeris</taxon>
    </lineage>
</organism>
<feature type="compositionally biased region" description="Low complexity" evidence="7">
    <location>
        <begin position="2889"/>
        <end position="2903"/>
    </location>
</feature>
<dbReference type="PANTHER" id="PTHR13367">
    <property type="entry name" value="UBIQUITIN THIOESTERASE"/>
    <property type="match status" value="1"/>
</dbReference>
<keyword evidence="4" id="KW-0833">Ubl conjugation pathway</keyword>
<feature type="compositionally biased region" description="Basic residues" evidence="7">
    <location>
        <begin position="2923"/>
        <end position="2932"/>
    </location>
</feature>
<dbReference type="EMBL" id="JAUKUA010000004">
    <property type="protein sequence ID" value="KAK0715939.1"/>
    <property type="molecule type" value="Genomic_DNA"/>
</dbReference>
<reference evidence="11" key="1">
    <citation type="submission" date="2023-06" db="EMBL/GenBank/DDBJ databases">
        <title>Genome-scale phylogeny and comparative genomics of the fungal order Sordariales.</title>
        <authorList>
            <consortium name="Lawrence Berkeley National Laboratory"/>
            <person name="Hensen N."/>
            <person name="Bonometti L."/>
            <person name="Westerberg I."/>
            <person name="Brannstrom I.O."/>
            <person name="Guillou S."/>
            <person name="Cros-Aarteil S."/>
            <person name="Calhoun S."/>
            <person name="Haridas S."/>
            <person name="Kuo A."/>
            <person name="Mondo S."/>
            <person name="Pangilinan J."/>
            <person name="Riley R."/>
            <person name="Labutti K."/>
            <person name="Andreopoulos B."/>
            <person name="Lipzen A."/>
            <person name="Chen C."/>
            <person name="Yanf M."/>
            <person name="Daum C."/>
            <person name="Ng V."/>
            <person name="Clum A."/>
            <person name="Steindorff A."/>
            <person name="Ohm R."/>
            <person name="Martin F."/>
            <person name="Silar P."/>
            <person name="Natvig D."/>
            <person name="Lalanne C."/>
            <person name="Gautier V."/>
            <person name="Ament-Velasquez S.L."/>
            <person name="Kruys A."/>
            <person name="Hutchinson M.I."/>
            <person name="Powell A.J."/>
            <person name="Barry K."/>
            <person name="Miller A.N."/>
            <person name="Grigoriev I.V."/>
            <person name="Debuchy R."/>
            <person name="Gladieux P."/>
            <person name="Thoren M.H."/>
            <person name="Johannesson H."/>
        </authorList>
    </citation>
    <scope>NUCLEOTIDE SEQUENCE</scope>
    <source>
        <strain evidence="11">SMH4607-1</strain>
    </source>
</reference>
<evidence type="ECO:0000256" key="6">
    <source>
        <dbReference type="ARBA" id="ARBA00022807"/>
    </source>
</evidence>
<dbReference type="EC" id="3.4.19.12" evidence="2"/>
<evidence type="ECO:0000313" key="11">
    <source>
        <dbReference type="EMBL" id="KAK0715939.1"/>
    </source>
</evidence>
<evidence type="ECO:0000259" key="8">
    <source>
        <dbReference type="Pfam" id="PF12340"/>
    </source>
</evidence>
<sequence>MAINLLARDGARLDTPTLDFIIHHVFLPPRLPQEDDTNGQHQLAMAQALCDSISDFMVADHRSSPSLQPALEMLGRFLKTNPGLDLSKTNTPHRAVLRSVISNLKDGDVALLHLLNQNAGLLLTSRQDSILFETFELLAPNRHVMSCKGSLLREFPDRAATVPLIKLGDAALLDELVDVIRELELKVAPAARPKVAKAKTAQPEERDTLSPMIATGLLTDVLVGLGREVDPVRITKRSREQVCYDKAFLPFHRSPTWLLLRVALRLVLDRLALSNGEKSWYKPLMAYHHARVLDIAVRAATHPLIPSDKLFSMGAKLVRRITKLDPAEGVCSGWLVEVRETVMRLQATLKERWANMRDEDDQILPLDALSELSFCQDSELKLRGLCTHLSWIESRYAGQRNGTEQGDATRFRPLPCLELPSLSIGVPEDAVAGRCELAGLEAWVESSLPGWSESNHPSADIALGGLKDLIDAYHTRALVAYDGIPGALSIMYMVILELWIAMDKIAGKKTPLLLDYDPGFPPDMSHLLLLERREEMGRLNTVENYLSLRRARAPNPYQSAFSGFGRDESFAVRFYRTSAEHQRLRREIEAWGSAMETKKLQEYEEKRAKHSSLAAAYNATCCEYYWSQLWQEETHSSGCARCRLEREMANLKIEVSEWPLPGSSSHADAAVFEISVPRAVALWRDVTWRLVAKVFREKTERGGHDGVGGSLYFAAERGGMKRFLRARSGLQPASTVKPMEVAHYRVKHISEASPENVCVPHAAQYAYYDEPSRTLAERRTLNVCIPRHCSYAELVKGDAVEDWIRYTTHTPNDVIAGQHRCPLRAALGEFRAFGNLRSGINLQWANVLCQLVMPSLDFNKKETLALILQACLEVGPPQPDPEPDERAPSPSSIWREAHIDTQNESFMARILSAMRDALQRVRESWQNDIALCVLTCLATRLLSLSCSPDISSALVEYLGQLREVSIAWARLLLDKLNKSDKISDRQRWIGRLLRAALICGTTFNMGGEHLESVLSDSDNLSRLVESAVLARNHLPPSGRPTNDISLQLMQRWQTVMYRARHLVTKQVTDKGNQGLDRAIKHFWAEYSPFSSTSWTRLDSIAQSHILRRESGPVSITFNLLTGNLLLNGCPLSKLPASYRKHQSFVQLFGEQILDVGPSSVPGMEFSASRDQNGWVLHFAMMDSQLVVRAVRQTRAQGCGSDAAVRDELQLDSWEYIPREHLANDLANSFVNEYAHWLHLPTGKVEFRPINRRWESTPENWCLTRENHKHVLRKGSRVVIDPSSPTAVLSHRILGRIETFANINVILDRHDNSLALELPRLSLSFQVRQGETTVQSKNYNGMQIDKSQGIGSLVGLVDKLVLKPGRGPGFRMVLVPRGQVSSRLAKACSHVKVRIDCGDGKRLRHDAFLVDNKLGCLVGTGSLQSRLYICWLHALTSHCLPDPLTSRTGTEEALRVLQGAAVKSYPTLDKDSCELLAQIAKLSPPRTYYPSHLSEMERTAWDDAIPPLSQHDDFWPLAKSIFDDYEKSGKLFQPGCREADTTSAAEVFSAASEVGRSPTLAERARIRNAIFRVSEFGAEGHTTAEDTWYHPTDRATAGCQSRKAMVSRLVRCVDRGAEHLMFKPRADLTDSIVAVNSPKFSGNPKATIRFDLDNLRVPSRALKGLWCGLHRALVAEKNKYKKIFFLSSLLYAEGSDPEVVQTLMALSSISVFAQAEMLPPPDLTFDLDISRATLHDRLVNVTNASTKTLEECREYAWTKRHDESVRSFENRRGREWRLNSDAMASKFVDELQIQLGRSWTVAVPTNACYYRSYLDVDKIMPRVRDVAEMTRRSEAFHTYLTTLSRKLGEIGIMESCELGAAPSRTSDRPSSRPGLVSATLLFSQPAPPSDHPRPDLFSAPCTESQEPEKKHVHLSALVDELSEVGNLQGHQISYIDELRRSMASPAAPRHTANIPEGGLLSRNLQRAQERHDSIRHHLQLALTGTSIAHQLCHDAGVYPRISPIFLLQRLTRSFWGQLSRPWRRCLISLALSFVYLQRAERLDSHRSGLPERLGDLQRELSNPGDHENPEWDPLEYPESLLLEIEQGITIRPVQNKIAAVMRSPPGMKNSVMQLNMGEGKSSVIVPIVAAALANGKHLVRVVVAKPQSNQMTHMLISRLGGLMNRRVFYLPFSRSIQLSHYDVTAAREMMDKCRTEGGVLLVQPEHLLSFKLMGIDKSLAMEEKMKKKKKNKKKDGKTLGEEITGLHRYFESISRDIVDESDENFTVKFELIYTMGAQEPVEMSPDRWILIQQLLDLTETVVHRLMAAEKALPEVTEGLLVKDNEELAAEVCRRGLKGFPIHHQTRRMRQAVLSYILLDQVPGEDIKQVEDANPGFFSAVKDALLLLRGLLAKGVLLFALGQKRFRVNYGLAPDRQPRTTLAVPYRAKDMPSPRSEFSHPDVVIVLTCLSYYYSGLSDEQLYTCFELLDDSDQAEQEYARWAAMSPCLLPSFRHFSSINVEDKPQCESVVFPALRYARPAVEFYLGKVVFPKEMKQFPHKLSSSGWDLAKAKNHPLTGFSGTNDSKGVLPLSVAALDLQPHTNAAVLSTILGDENTVLELGGGRRESPLSALTEEMLLGALVQSEPPIRVILDVGAQVIESSNLQMAKKLLASVPLSSAEAAIFFNDQDELSVVVRSGHVAPFLTSPFATRTDRCLVFLDQAHTRGTDLRLPDDYRAAVTLGPGVTKDTMVQACMRMRKLGQGQSVSFVVSREMQRRIRAVRSVADEQPLTVADVIAWAISETWDEAVRSVPLWAAQGTRHIGQEAIWQRAESQRVFSSSHAREYLEPEAACLDKRYRPRRAATTAGGSTEIAALMASLDLEDQPDPGEAAKRDTQMSAIREKLVSFARATRTSTSTGTSAASSKLQEEQERELAPEVEEERHVHRPPPRKALPHSFHKDLVQFVRTGHVKAGSPAFGRPFLAMSTTSAASLFRPGLAAFPSDLLITKDFARTVEETGPSYRSDSYQRGVQWVLVSSARTRDDEEEKSWGSARMVLVSQWEASRLKGVIEKLQQELGSEAAAAEAVPPVTLHAYLPRPSPTFPPMEHLKTYTIPTLEADWEAPPDLVMQLNLFAGQLYLRSYDEYQRLCGYLGLVYTENDDEATAVPPDGFVGKKKYPECEFESSPVAFLAKVYNEIRGDCVGGIEKTHMGKILAGDILTEKDFFQGEVHS</sequence>
<protein>
    <recommendedName>
        <fullName evidence="2">ubiquitinyl hydrolase 1</fullName>
        <ecNumber evidence="2">3.4.19.12</ecNumber>
    </recommendedName>
</protein>
<gene>
    <name evidence="11" type="ORF">B0H67DRAFT_645624</name>
</gene>
<dbReference type="InterPro" id="IPR022105">
    <property type="entry name" value="DUF3645"/>
</dbReference>
<dbReference type="Pfam" id="PF12359">
    <property type="entry name" value="DUF3645"/>
    <property type="match status" value="1"/>
</dbReference>
<dbReference type="Pfam" id="PF20255">
    <property type="entry name" value="DUF6606"/>
    <property type="match status" value="1"/>
</dbReference>
<proteinExistence type="predicted"/>
<evidence type="ECO:0000259" key="10">
    <source>
        <dbReference type="Pfam" id="PF20255"/>
    </source>
</evidence>
<keyword evidence="12" id="KW-1185">Reference proteome</keyword>
<feature type="region of interest" description="Disordered" evidence="7">
    <location>
        <begin position="2889"/>
        <end position="2932"/>
    </location>
</feature>
<dbReference type="InterPro" id="IPR022099">
    <property type="entry name" value="DUF3638"/>
</dbReference>
<feature type="compositionally biased region" description="Basic and acidic residues" evidence="7">
    <location>
        <begin position="2905"/>
        <end position="2922"/>
    </location>
</feature>
<feature type="domain" description="DUF3645" evidence="9">
    <location>
        <begin position="2416"/>
        <end position="2446"/>
    </location>
</feature>
<evidence type="ECO:0000256" key="2">
    <source>
        <dbReference type="ARBA" id="ARBA00012759"/>
    </source>
</evidence>
<accession>A0AA40DTP9</accession>
<evidence type="ECO:0000256" key="7">
    <source>
        <dbReference type="SAM" id="MobiDB-lite"/>
    </source>
</evidence>
<feature type="domain" description="DUF3638" evidence="8">
    <location>
        <begin position="2069"/>
        <end position="2304"/>
    </location>
</feature>
<dbReference type="InterPro" id="IPR046541">
    <property type="entry name" value="DUF6606"/>
</dbReference>
<keyword evidence="3" id="KW-0645">Protease</keyword>
<evidence type="ECO:0000313" key="12">
    <source>
        <dbReference type="Proteomes" id="UP001172102"/>
    </source>
</evidence>
<feature type="domain" description="DUF6606" evidence="10">
    <location>
        <begin position="21"/>
        <end position="293"/>
    </location>
</feature>
<evidence type="ECO:0000256" key="4">
    <source>
        <dbReference type="ARBA" id="ARBA00022786"/>
    </source>
</evidence>
<comment type="catalytic activity">
    <reaction evidence="1">
        <text>Thiol-dependent hydrolysis of ester, thioester, amide, peptide and isopeptide bonds formed by the C-terminal Gly of ubiquitin (a 76-residue protein attached to proteins as an intracellular targeting signal).</text>
        <dbReference type="EC" id="3.4.19.12"/>
    </reaction>
</comment>
<dbReference type="Proteomes" id="UP001172102">
    <property type="component" value="Unassembled WGS sequence"/>
</dbReference>
<dbReference type="GO" id="GO:0006508">
    <property type="term" value="P:proteolysis"/>
    <property type="evidence" value="ECO:0007669"/>
    <property type="project" value="UniProtKB-KW"/>
</dbReference>
<comment type="caution">
    <text evidence="11">The sequence shown here is derived from an EMBL/GenBank/DDBJ whole genome shotgun (WGS) entry which is preliminary data.</text>
</comment>
<feature type="region of interest" description="Disordered" evidence="7">
    <location>
        <begin position="1880"/>
        <end position="1904"/>
    </location>
</feature>
<dbReference type="GO" id="GO:0004843">
    <property type="term" value="F:cysteine-type deubiquitinase activity"/>
    <property type="evidence" value="ECO:0007669"/>
    <property type="project" value="UniProtKB-EC"/>
</dbReference>
<dbReference type="Pfam" id="PF12340">
    <property type="entry name" value="DUF3638"/>
    <property type="match status" value="1"/>
</dbReference>
<dbReference type="InterPro" id="IPR051346">
    <property type="entry name" value="OTU_Deubiquitinase"/>
</dbReference>
<evidence type="ECO:0000256" key="1">
    <source>
        <dbReference type="ARBA" id="ARBA00000707"/>
    </source>
</evidence>
<keyword evidence="5" id="KW-0378">Hydrolase</keyword>
<name>A0AA40DTP9_9PEZI</name>
<dbReference type="PANTHER" id="PTHR13367:SF34">
    <property type="match status" value="1"/>
</dbReference>